<feature type="transmembrane region" description="Helical" evidence="8">
    <location>
        <begin position="12"/>
        <end position="39"/>
    </location>
</feature>
<dbReference type="CDD" id="cd06261">
    <property type="entry name" value="TM_PBP2"/>
    <property type="match status" value="1"/>
</dbReference>
<dbReference type="EMBL" id="JMQN01000063">
    <property type="protein sequence ID" value="KEA61672.1"/>
    <property type="molecule type" value="Genomic_DNA"/>
</dbReference>
<evidence type="ECO:0000256" key="1">
    <source>
        <dbReference type="ARBA" id="ARBA00004651"/>
    </source>
</evidence>
<evidence type="ECO:0000256" key="5">
    <source>
        <dbReference type="ARBA" id="ARBA00022692"/>
    </source>
</evidence>
<feature type="transmembrane region" description="Helical" evidence="8">
    <location>
        <begin position="78"/>
        <end position="99"/>
    </location>
</feature>
<evidence type="ECO:0000256" key="2">
    <source>
        <dbReference type="ARBA" id="ARBA00007069"/>
    </source>
</evidence>
<dbReference type="PANTHER" id="PTHR43848">
    <property type="entry name" value="PUTRESCINE TRANSPORT SYSTEM PERMEASE PROTEIN POTI"/>
    <property type="match status" value="1"/>
</dbReference>
<name>A0A081FT17_9GAMM</name>
<comment type="similarity">
    <text evidence="2">Belongs to the binding-protein-dependent transport system permease family. CysTW subfamily.</text>
</comment>
<dbReference type="Pfam" id="PF00528">
    <property type="entry name" value="BPD_transp_1"/>
    <property type="match status" value="1"/>
</dbReference>
<keyword evidence="7 8" id="KW-0472">Membrane</keyword>
<dbReference type="GO" id="GO:0005886">
    <property type="term" value="C:plasma membrane"/>
    <property type="evidence" value="ECO:0007669"/>
    <property type="project" value="UniProtKB-SubCell"/>
</dbReference>
<organism evidence="10 11">
    <name type="scientific">Marinobacterium lacunae</name>
    <dbReference type="NCBI Taxonomy" id="1232683"/>
    <lineage>
        <taxon>Bacteria</taxon>
        <taxon>Pseudomonadati</taxon>
        <taxon>Pseudomonadota</taxon>
        <taxon>Gammaproteobacteria</taxon>
        <taxon>Oceanospirillales</taxon>
        <taxon>Oceanospirillaceae</taxon>
        <taxon>Marinobacterium</taxon>
    </lineage>
</organism>
<dbReference type="SUPFAM" id="SSF161098">
    <property type="entry name" value="MetI-like"/>
    <property type="match status" value="1"/>
</dbReference>
<keyword evidence="3 8" id="KW-0813">Transport</keyword>
<gene>
    <name evidence="10" type="ORF">ADIMK_4129</name>
</gene>
<dbReference type="InterPro" id="IPR035906">
    <property type="entry name" value="MetI-like_sf"/>
</dbReference>
<protein>
    <submittedName>
        <fullName evidence="10">Putrescine transport system permease protein potI</fullName>
    </submittedName>
</protein>
<keyword evidence="11" id="KW-1185">Reference proteome</keyword>
<keyword evidence="5 8" id="KW-0812">Transmembrane</keyword>
<feature type="domain" description="ABC transmembrane type-1" evidence="9">
    <location>
        <begin position="74"/>
        <end position="261"/>
    </location>
</feature>
<proteinExistence type="inferred from homology"/>
<dbReference type="GO" id="GO:0055085">
    <property type="term" value="P:transmembrane transport"/>
    <property type="evidence" value="ECO:0007669"/>
    <property type="project" value="InterPro"/>
</dbReference>
<keyword evidence="6 8" id="KW-1133">Transmembrane helix</keyword>
<dbReference type="InterPro" id="IPR000515">
    <property type="entry name" value="MetI-like"/>
</dbReference>
<dbReference type="AlphaFoldDB" id="A0A081FT17"/>
<keyword evidence="4" id="KW-1003">Cell membrane</keyword>
<dbReference type="PATRIC" id="fig|1232683.4.peg.4060"/>
<dbReference type="RefSeq" id="WP_036192342.1">
    <property type="nucleotide sequence ID" value="NZ_JMQN01000063.1"/>
</dbReference>
<accession>A0A081FT17</accession>
<dbReference type="eggNOG" id="COG1177">
    <property type="taxonomic scope" value="Bacteria"/>
</dbReference>
<feature type="transmembrane region" description="Helical" evidence="8">
    <location>
        <begin position="242"/>
        <end position="268"/>
    </location>
</feature>
<evidence type="ECO:0000256" key="6">
    <source>
        <dbReference type="ARBA" id="ARBA00022989"/>
    </source>
</evidence>
<evidence type="ECO:0000313" key="11">
    <source>
        <dbReference type="Proteomes" id="UP000028252"/>
    </source>
</evidence>
<dbReference type="STRING" id="1232683.ADIMK_4129"/>
<evidence type="ECO:0000256" key="7">
    <source>
        <dbReference type="ARBA" id="ARBA00023136"/>
    </source>
</evidence>
<evidence type="ECO:0000256" key="4">
    <source>
        <dbReference type="ARBA" id="ARBA00022475"/>
    </source>
</evidence>
<sequence length="280" mass="30653">MAAPDKAKRKAGFIPLTIVFVLFIIFLYGPTATIAILSFQGPEGGLTFPMNGISLHWFRQLFEEQQVGDFGGSLTRSILLGLCVMLCTAVFSLLAGLAYRRSFKGGNVLFYLTLVSLILPSILISLGIGIMFDRTGLSPAWYSSAFGAHLTWTLPFGLLIMFAVFNRFNKSYEAAAIDMGATAWQTFRLVVFPLILPSLIGVCLFGFTLSYDEFARTLMTAGTFNTLPLEIYGMTTNVTTPVLYALGTLTTLFSFTLISAALITIWAVRRSRARKAPTGL</sequence>
<evidence type="ECO:0000313" key="10">
    <source>
        <dbReference type="EMBL" id="KEA61672.1"/>
    </source>
</evidence>
<feature type="transmembrane region" description="Helical" evidence="8">
    <location>
        <begin position="144"/>
        <end position="165"/>
    </location>
</feature>
<dbReference type="Proteomes" id="UP000028252">
    <property type="component" value="Unassembled WGS sequence"/>
</dbReference>
<comment type="caution">
    <text evidence="10">The sequence shown here is derived from an EMBL/GenBank/DDBJ whole genome shotgun (WGS) entry which is preliminary data.</text>
</comment>
<evidence type="ECO:0000256" key="3">
    <source>
        <dbReference type="ARBA" id="ARBA00022448"/>
    </source>
</evidence>
<dbReference type="PROSITE" id="PS50928">
    <property type="entry name" value="ABC_TM1"/>
    <property type="match status" value="1"/>
</dbReference>
<dbReference type="Gene3D" id="1.10.3720.10">
    <property type="entry name" value="MetI-like"/>
    <property type="match status" value="1"/>
</dbReference>
<comment type="subcellular location">
    <subcellularLocation>
        <location evidence="1 8">Cell membrane</location>
        <topology evidence="1 8">Multi-pass membrane protein</topology>
    </subcellularLocation>
</comment>
<dbReference type="OrthoDB" id="9782004at2"/>
<evidence type="ECO:0000256" key="8">
    <source>
        <dbReference type="RuleBase" id="RU363032"/>
    </source>
</evidence>
<dbReference type="PANTHER" id="PTHR43848:SF2">
    <property type="entry name" value="PUTRESCINE TRANSPORT SYSTEM PERMEASE PROTEIN POTI"/>
    <property type="match status" value="1"/>
</dbReference>
<feature type="transmembrane region" description="Helical" evidence="8">
    <location>
        <begin position="186"/>
        <end position="209"/>
    </location>
</feature>
<dbReference type="InterPro" id="IPR051789">
    <property type="entry name" value="Bact_Polyamine_Transport"/>
</dbReference>
<evidence type="ECO:0000259" key="9">
    <source>
        <dbReference type="PROSITE" id="PS50928"/>
    </source>
</evidence>
<feature type="transmembrane region" description="Helical" evidence="8">
    <location>
        <begin position="108"/>
        <end position="132"/>
    </location>
</feature>
<reference evidence="10 11" key="1">
    <citation type="submission" date="2014-04" db="EMBL/GenBank/DDBJ databases">
        <title>Marinobacterium kochiensis sp. nov., isolated from sediment sample collected from Kochi backwaters in Kerala, India.</title>
        <authorList>
            <person name="Singh A."/>
            <person name="Pinnaka A.K."/>
        </authorList>
    </citation>
    <scope>NUCLEOTIDE SEQUENCE [LARGE SCALE GENOMIC DNA]</scope>
    <source>
        <strain evidence="10 11">AK27</strain>
    </source>
</reference>